<organism evidence="6 7">
    <name type="scientific">Dethiosulfatibacter aminovorans DSM 17477</name>
    <dbReference type="NCBI Taxonomy" id="1121476"/>
    <lineage>
        <taxon>Bacteria</taxon>
        <taxon>Bacillati</taxon>
        <taxon>Bacillota</taxon>
        <taxon>Tissierellia</taxon>
        <taxon>Dethiosulfatibacter</taxon>
    </lineage>
</organism>
<dbReference type="Pfam" id="PF01380">
    <property type="entry name" value="SIS"/>
    <property type="match status" value="1"/>
</dbReference>
<dbReference type="InterPro" id="IPR035472">
    <property type="entry name" value="RpiR-like_SIS"/>
</dbReference>
<dbReference type="InterPro" id="IPR000281">
    <property type="entry name" value="HTH_RpiR"/>
</dbReference>
<dbReference type="InterPro" id="IPR001347">
    <property type="entry name" value="SIS_dom"/>
</dbReference>
<dbReference type="InterPro" id="IPR009057">
    <property type="entry name" value="Homeodomain-like_sf"/>
</dbReference>
<evidence type="ECO:0000313" key="6">
    <source>
        <dbReference type="EMBL" id="SHI81117.1"/>
    </source>
</evidence>
<evidence type="ECO:0000313" key="7">
    <source>
        <dbReference type="Proteomes" id="UP000184052"/>
    </source>
</evidence>
<dbReference type="SUPFAM" id="SSF53697">
    <property type="entry name" value="SIS domain"/>
    <property type="match status" value="1"/>
</dbReference>
<dbReference type="AlphaFoldDB" id="A0A1M6E6J3"/>
<dbReference type="PANTHER" id="PTHR30514">
    <property type="entry name" value="GLUCOKINASE"/>
    <property type="match status" value="1"/>
</dbReference>
<dbReference type="STRING" id="1121476.SAMN02745751_01086"/>
<keyword evidence="2" id="KW-0238">DNA-binding</keyword>
<gene>
    <name evidence="6" type="ORF">SAMN02745751_01086</name>
</gene>
<reference evidence="6 7" key="1">
    <citation type="submission" date="2016-11" db="EMBL/GenBank/DDBJ databases">
        <authorList>
            <person name="Jaros S."/>
            <person name="Januszkiewicz K."/>
            <person name="Wedrychowicz H."/>
        </authorList>
    </citation>
    <scope>NUCLEOTIDE SEQUENCE [LARGE SCALE GENOMIC DNA]</scope>
    <source>
        <strain evidence="6 7">DSM 17477</strain>
    </source>
</reference>
<keyword evidence="7" id="KW-1185">Reference proteome</keyword>
<evidence type="ECO:0000256" key="2">
    <source>
        <dbReference type="ARBA" id="ARBA00023125"/>
    </source>
</evidence>
<dbReference type="RefSeq" id="WP_073048318.1">
    <property type="nucleotide sequence ID" value="NZ_FQZL01000007.1"/>
</dbReference>
<feature type="domain" description="HTH rpiR-type" evidence="4">
    <location>
        <begin position="13"/>
        <end position="89"/>
    </location>
</feature>
<dbReference type="InterPro" id="IPR047640">
    <property type="entry name" value="RpiR-like"/>
</dbReference>
<dbReference type="EMBL" id="FQZL01000007">
    <property type="protein sequence ID" value="SHI81117.1"/>
    <property type="molecule type" value="Genomic_DNA"/>
</dbReference>
<evidence type="ECO:0000259" key="4">
    <source>
        <dbReference type="PROSITE" id="PS51071"/>
    </source>
</evidence>
<dbReference type="CDD" id="cd05013">
    <property type="entry name" value="SIS_RpiR"/>
    <property type="match status" value="1"/>
</dbReference>
<dbReference type="PROSITE" id="PS51464">
    <property type="entry name" value="SIS"/>
    <property type="match status" value="1"/>
</dbReference>
<name>A0A1M6E6J3_9FIRM</name>
<dbReference type="PROSITE" id="PS51071">
    <property type="entry name" value="HTH_RPIR"/>
    <property type="match status" value="1"/>
</dbReference>
<dbReference type="InterPro" id="IPR046348">
    <property type="entry name" value="SIS_dom_sf"/>
</dbReference>
<protein>
    <submittedName>
        <fullName evidence="6">Transcriptional regulator, RpiR family</fullName>
    </submittedName>
</protein>
<sequence length="283" mass="31992">MINKKEKTGMNQKKLSILLEQNRNLYTKTEQKLYEYIIENLDKVMYFSLTELSDISDVGEATILRFCRKIGFKGYQDFKIAVAQELTLMTRMTGDETFIEKIRINMINVLNDTYELIDEQALKQGIKWISESKDVIIFGVGHSGLTANDLQSRFLRIGKKIEVITDPHFQIMRASSVDENSVIITISRSGSTKDIIDAVTQAKKYGAKVIAITDYVKSPLTKQSDLVLLTAGKENSLDGGSLVAKVSQLYIVDLICTGYSIEAYDYTENMKDRTAKAVSDKQY</sequence>
<dbReference type="GO" id="GO:0003700">
    <property type="term" value="F:DNA-binding transcription factor activity"/>
    <property type="evidence" value="ECO:0007669"/>
    <property type="project" value="InterPro"/>
</dbReference>
<proteinExistence type="predicted"/>
<dbReference type="Gene3D" id="3.40.50.10490">
    <property type="entry name" value="Glucose-6-phosphate isomerase like protein, domain 1"/>
    <property type="match status" value="1"/>
</dbReference>
<dbReference type="GO" id="GO:0003677">
    <property type="term" value="F:DNA binding"/>
    <property type="evidence" value="ECO:0007669"/>
    <property type="project" value="UniProtKB-KW"/>
</dbReference>
<accession>A0A1M6E6J3</accession>
<dbReference type="SUPFAM" id="SSF46689">
    <property type="entry name" value="Homeodomain-like"/>
    <property type="match status" value="1"/>
</dbReference>
<dbReference type="Pfam" id="PF01418">
    <property type="entry name" value="HTH_6"/>
    <property type="match status" value="1"/>
</dbReference>
<keyword evidence="3" id="KW-0804">Transcription</keyword>
<keyword evidence="1" id="KW-0805">Transcription regulation</keyword>
<dbReference type="GO" id="GO:1901135">
    <property type="term" value="P:carbohydrate derivative metabolic process"/>
    <property type="evidence" value="ECO:0007669"/>
    <property type="project" value="InterPro"/>
</dbReference>
<feature type="domain" description="SIS" evidence="5">
    <location>
        <begin position="125"/>
        <end position="265"/>
    </location>
</feature>
<dbReference type="Gene3D" id="1.10.10.10">
    <property type="entry name" value="Winged helix-like DNA-binding domain superfamily/Winged helix DNA-binding domain"/>
    <property type="match status" value="1"/>
</dbReference>
<evidence type="ECO:0000256" key="1">
    <source>
        <dbReference type="ARBA" id="ARBA00023015"/>
    </source>
</evidence>
<dbReference type="PANTHER" id="PTHR30514:SF1">
    <property type="entry name" value="HTH-TYPE TRANSCRIPTIONAL REGULATOR HEXR-RELATED"/>
    <property type="match status" value="1"/>
</dbReference>
<evidence type="ECO:0000259" key="5">
    <source>
        <dbReference type="PROSITE" id="PS51464"/>
    </source>
</evidence>
<dbReference type="Proteomes" id="UP000184052">
    <property type="component" value="Unassembled WGS sequence"/>
</dbReference>
<dbReference type="GO" id="GO:0097367">
    <property type="term" value="F:carbohydrate derivative binding"/>
    <property type="evidence" value="ECO:0007669"/>
    <property type="project" value="InterPro"/>
</dbReference>
<dbReference type="InterPro" id="IPR036388">
    <property type="entry name" value="WH-like_DNA-bd_sf"/>
</dbReference>
<dbReference type="OrthoDB" id="63027at2"/>
<evidence type="ECO:0000256" key="3">
    <source>
        <dbReference type="ARBA" id="ARBA00023163"/>
    </source>
</evidence>